<evidence type="ECO:0008006" key="4">
    <source>
        <dbReference type="Google" id="ProtNLM"/>
    </source>
</evidence>
<protein>
    <recommendedName>
        <fullName evidence="4">Fimbrillin family protein</fullName>
    </recommendedName>
</protein>
<gene>
    <name evidence="2" type="ORF">BACOVA_04980</name>
</gene>
<proteinExistence type="predicted"/>
<dbReference type="AlphaFoldDB" id="A0AAN3A3F0"/>
<dbReference type="Gene3D" id="2.60.40.2620">
    <property type="entry name" value="Fimbrillin-like"/>
    <property type="match status" value="1"/>
</dbReference>
<dbReference type="Gene3D" id="2.60.40.2630">
    <property type="match status" value="1"/>
</dbReference>
<organism evidence="2 3">
    <name type="scientific">Bacteroides ovatus (strain ATCC 8483 / DSM 1896 / JCM 5824 / BCRC 10623 / CCUG 4943 / NCTC 11153)</name>
    <dbReference type="NCBI Taxonomy" id="411476"/>
    <lineage>
        <taxon>Bacteria</taxon>
        <taxon>Pseudomonadati</taxon>
        <taxon>Bacteroidota</taxon>
        <taxon>Bacteroidia</taxon>
        <taxon>Bacteroidales</taxon>
        <taxon>Bacteroidaceae</taxon>
        <taxon>Bacteroides</taxon>
    </lineage>
</organism>
<reference evidence="2 3" key="1">
    <citation type="submission" date="2007-03" db="EMBL/GenBank/DDBJ databases">
        <authorList>
            <person name="Fulton L."/>
            <person name="Clifton S."/>
            <person name="Fulton B."/>
            <person name="Xu J."/>
            <person name="Minx P."/>
            <person name="Pepin K.H."/>
            <person name="Johnson M."/>
            <person name="Thiruvilangam P."/>
            <person name="Bhonagiri V."/>
            <person name="Nash W.E."/>
            <person name="Mardis E.R."/>
            <person name="Wilson R.K."/>
        </authorList>
    </citation>
    <scope>NUCLEOTIDE SEQUENCE [LARGE SCALE GENOMIC DNA]</scope>
    <source>
        <strain evidence="3">ATCC 8483 / DSM 1896 / JCM 5824 / BCRC 10623 / CCUG 4943 / NCTC 11153</strain>
    </source>
</reference>
<comment type="caution">
    <text evidence="2">The sequence shown here is derived from an EMBL/GenBank/DDBJ whole genome shotgun (WGS) entry which is preliminary data.</text>
</comment>
<dbReference type="CDD" id="cd13121">
    <property type="entry name" value="BF2867_like_C"/>
    <property type="match status" value="1"/>
</dbReference>
<dbReference type="Pfam" id="PF13149">
    <property type="entry name" value="Mfa_like_1"/>
    <property type="match status" value="1"/>
</dbReference>
<feature type="signal peptide" evidence="1">
    <location>
        <begin position="1"/>
        <end position="24"/>
    </location>
</feature>
<keyword evidence="1" id="KW-0732">Signal</keyword>
<evidence type="ECO:0000313" key="3">
    <source>
        <dbReference type="Proteomes" id="UP000005475"/>
    </source>
</evidence>
<dbReference type="InterPro" id="IPR025049">
    <property type="entry name" value="Mfa-like_1"/>
</dbReference>
<dbReference type="PROSITE" id="PS51257">
    <property type="entry name" value="PROKAR_LIPOPROTEIN"/>
    <property type="match status" value="1"/>
</dbReference>
<feature type="chain" id="PRO_5042929975" description="Fimbrillin family protein" evidence="1">
    <location>
        <begin position="25"/>
        <end position="320"/>
    </location>
</feature>
<dbReference type="CDD" id="cd13120">
    <property type="entry name" value="BF2867_like_N"/>
    <property type="match status" value="1"/>
</dbReference>
<name>A0AAN3A3F0_BACO1</name>
<evidence type="ECO:0000256" key="1">
    <source>
        <dbReference type="SAM" id="SignalP"/>
    </source>
</evidence>
<dbReference type="Proteomes" id="UP000005475">
    <property type="component" value="Unassembled WGS sequence"/>
</dbReference>
<evidence type="ECO:0000313" key="2">
    <source>
        <dbReference type="EMBL" id="EDO09122.1"/>
    </source>
</evidence>
<reference evidence="3" key="2">
    <citation type="submission" date="2007-04" db="EMBL/GenBank/DDBJ databases">
        <title>Draft genome sequence of Bacteroides ovatus (ATCC 8483).</title>
        <authorList>
            <person name="Sudarsanam P."/>
            <person name="Ley R."/>
            <person name="Guruge J."/>
            <person name="Turnbaugh P.J."/>
            <person name="Mahowald M."/>
            <person name="Liep D."/>
            <person name="Gordon J."/>
        </authorList>
    </citation>
    <scope>NUCLEOTIDE SEQUENCE [LARGE SCALE GENOMIC DNA]</scope>
    <source>
        <strain evidence="3">ATCC 8483 / DSM 1896 / JCM 5824 / BCRC 10623 / CCUG 4943 / NCTC 11153</strain>
    </source>
</reference>
<dbReference type="EMBL" id="AAXF02000054">
    <property type="protein sequence ID" value="EDO09122.1"/>
    <property type="molecule type" value="Genomic_DNA"/>
</dbReference>
<accession>A0AAN3A3F0</accession>
<sequence>MKTSMKNMYLAAAMVVSLAFSACSDEESGKADRAYKPIEIYGNINEVVNNVQETRAVGAAWGSDDRIGVTVEADEDNATANAVDTYINIQYRNETGGSFRVVNEGSTDNNIRLKGEGEFTLNAYYPYQGANGTLPGTEGVIAKTISGADQTTDKQPQIDFLFAQATGVRAESPVTFDFSHKMTKIILKFKATNGATLNNMKVYLKSLQLEGSFNVTTGEAVAKSGATPNSELSMDIAKPAEGEMTASIILFPQDMPEKVLLEVRMNDETYTQYMPVQNLESGHAYPYNVTFENPAMTITKAEIEDWIVEDDKDVTASVTE</sequence>
<dbReference type="InterPro" id="IPR042278">
    <property type="entry name" value="Mfa-like_1_N"/>
</dbReference>